<dbReference type="InParanoid" id="A0A1Y2BK98"/>
<dbReference type="STRING" id="71784.A0A1Y2BK98"/>
<evidence type="ECO:0000313" key="10">
    <source>
        <dbReference type="Proteomes" id="UP000193986"/>
    </source>
</evidence>
<reference evidence="9 10" key="1">
    <citation type="submission" date="2016-07" db="EMBL/GenBank/DDBJ databases">
        <title>Pervasive Adenine N6-methylation of Active Genes in Fungi.</title>
        <authorList>
            <consortium name="DOE Joint Genome Institute"/>
            <person name="Mondo S.J."/>
            <person name="Dannebaum R.O."/>
            <person name="Kuo R.C."/>
            <person name="Labutti K."/>
            <person name="Haridas S."/>
            <person name="Kuo A."/>
            <person name="Salamov A."/>
            <person name="Ahrendt S.R."/>
            <person name="Lipzen A."/>
            <person name="Sullivan W."/>
            <person name="Andreopoulos W.B."/>
            <person name="Clum A."/>
            <person name="Lindquist E."/>
            <person name="Daum C."/>
            <person name="Ramamoorthy G.K."/>
            <person name="Gryganskyi A."/>
            <person name="Culley D."/>
            <person name="Magnuson J.K."/>
            <person name="James T.Y."/>
            <person name="O'Malley M.A."/>
            <person name="Stajich J.E."/>
            <person name="Spatafora J.W."/>
            <person name="Visel A."/>
            <person name="Grigoriev I.V."/>
        </authorList>
    </citation>
    <scope>NUCLEOTIDE SEQUENCE [LARGE SCALE GENOMIC DNA]</scope>
    <source>
        <strain evidence="9 10">68-887.2</strain>
    </source>
</reference>
<dbReference type="Pfam" id="PF01399">
    <property type="entry name" value="PCI"/>
    <property type="match status" value="1"/>
</dbReference>
<evidence type="ECO:0000256" key="4">
    <source>
        <dbReference type="ARBA" id="ARBA00022490"/>
    </source>
</evidence>
<dbReference type="Pfam" id="PF10602">
    <property type="entry name" value="RPN7"/>
    <property type="match status" value="1"/>
</dbReference>
<dbReference type="AlphaFoldDB" id="A0A1Y2BK98"/>
<keyword evidence="5" id="KW-0736">Signalosome</keyword>
<evidence type="ECO:0000259" key="8">
    <source>
        <dbReference type="PROSITE" id="PS50250"/>
    </source>
</evidence>
<comment type="similarity">
    <text evidence="3">Belongs to the CSN1 family.</text>
</comment>
<comment type="subcellular location">
    <subcellularLocation>
        <location evidence="2">Cytoplasm</location>
    </subcellularLocation>
    <subcellularLocation>
        <location evidence="1">Nucleus</location>
    </subcellularLocation>
</comment>
<keyword evidence="4" id="KW-0963">Cytoplasm</keyword>
<evidence type="ECO:0000256" key="5">
    <source>
        <dbReference type="ARBA" id="ARBA00022790"/>
    </source>
</evidence>
<dbReference type="SMART" id="SM00088">
    <property type="entry name" value="PINT"/>
    <property type="match status" value="1"/>
</dbReference>
<sequence>MAPKASGSTSAQYVEAFSSIDPESFDWTSFESSYKGRALITRLLHAPTVILQSKTIPSDPSHPALVLARQALIRAIHLIKTYTWDWQTYVRACFLLRRSLDPTGAHPVAEGADETWEGQPGVLNEREGWPDTEWVNQTRDMAKKEDGRLDVELRGYMSNLIKESIRLTWLAFAELSIKTGNAQNAARWYDRSKEYSTGQQHHLDAGLGLLDLAMSFNQLSTLPGNISKVEATLDRLHPPPGPSSAVPQDARTTAGDVREGREREARAAAVRKSIGIRLRVARGLVALADRDFARAGRELGDLCENGMLGDWRGVCISSDDVALISVLCILATGTRDRIRAKLVDRPVFRATLNDSGNWILPLVNSFLGARYDQVSSILKSKEAYILLNPFLSPHCETLFASIQRDSMVQYVLPYSSVQIATMAQAFEMDQNAMIAALETLIVDGSIRGKINLIDGILELKAPDQRAQLFLKVLETGQKTSQITQAAHFRLLLHESGITVDPRPKENHGYAMGPSDGLELDKVVDNASGSTKEGEVIEMA</sequence>
<feature type="domain" description="PCI" evidence="8">
    <location>
        <begin position="291"/>
        <end position="464"/>
    </location>
</feature>
<evidence type="ECO:0000256" key="6">
    <source>
        <dbReference type="ARBA" id="ARBA00023242"/>
    </source>
</evidence>
<gene>
    <name evidence="9" type="ORF">BCR39DRAFT_476960</name>
</gene>
<name>A0A1Y2BK98_9TREE</name>
<dbReference type="InterPro" id="IPR045135">
    <property type="entry name" value="Rpn7_N"/>
</dbReference>
<organism evidence="9 10">
    <name type="scientific">Naematelia encephala</name>
    <dbReference type="NCBI Taxonomy" id="71784"/>
    <lineage>
        <taxon>Eukaryota</taxon>
        <taxon>Fungi</taxon>
        <taxon>Dikarya</taxon>
        <taxon>Basidiomycota</taxon>
        <taxon>Agaricomycotina</taxon>
        <taxon>Tremellomycetes</taxon>
        <taxon>Tremellales</taxon>
        <taxon>Naemateliaceae</taxon>
        <taxon>Naematelia</taxon>
    </lineage>
</organism>
<evidence type="ECO:0000256" key="3">
    <source>
        <dbReference type="ARBA" id="ARBA00008793"/>
    </source>
</evidence>
<protein>
    <submittedName>
        <fullName evidence="9">Putative cop9 signalosome complex subunit 1</fullName>
    </submittedName>
</protein>
<evidence type="ECO:0000256" key="1">
    <source>
        <dbReference type="ARBA" id="ARBA00004123"/>
    </source>
</evidence>
<dbReference type="InterPro" id="IPR036390">
    <property type="entry name" value="WH_DNA-bd_sf"/>
</dbReference>
<feature type="region of interest" description="Disordered" evidence="7">
    <location>
        <begin position="235"/>
        <end position="261"/>
    </location>
</feature>
<dbReference type="Gene3D" id="1.25.40.570">
    <property type="match status" value="1"/>
</dbReference>
<dbReference type="EMBL" id="MCFC01000002">
    <property type="protein sequence ID" value="ORY35037.1"/>
    <property type="molecule type" value="Genomic_DNA"/>
</dbReference>
<dbReference type="PROSITE" id="PS50250">
    <property type="entry name" value="PCI"/>
    <property type="match status" value="1"/>
</dbReference>
<proteinExistence type="inferred from homology"/>
<dbReference type="SUPFAM" id="SSF46785">
    <property type="entry name" value="Winged helix' DNA-binding domain"/>
    <property type="match status" value="1"/>
</dbReference>
<dbReference type="FunCoup" id="A0A1Y2BK98">
    <property type="interactions" value="505"/>
</dbReference>
<evidence type="ECO:0000256" key="7">
    <source>
        <dbReference type="SAM" id="MobiDB-lite"/>
    </source>
</evidence>
<dbReference type="GO" id="GO:0008180">
    <property type="term" value="C:COP9 signalosome"/>
    <property type="evidence" value="ECO:0007669"/>
    <property type="project" value="UniProtKB-KW"/>
</dbReference>
<dbReference type="OrthoDB" id="422427at2759"/>
<evidence type="ECO:0000313" key="9">
    <source>
        <dbReference type="EMBL" id="ORY35037.1"/>
    </source>
</evidence>
<dbReference type="Proteomes" id="UP000193986">
    <property type="component" value="Unassembled WGS sequence"/>
</dbReference>
<keyword evidence="10" id="KW-1185">Reference proteome</keyword>
<keyword evidence="6" id="KW-0539">Nucleus</keyword>
<dbReference type="GO" id="GO:0005737">
    <property type="term" value="C:cytoplasm"/>
    <property type="evidence" value="ECO:0007669"/>
    <property type="project" value="UniProtKB-SubCell"/>
</dbReference>
<comment type="caution">
    <text evidence="9">The sequence shown here is derived from an EMBL/GenBank/DDBJ whole genome shotgun (WGS) entry which is preliminary data.</text>
</comment>
<dbReference type="PANTHER" id="PTHR14145:SF2">
    <property type="entry name" value="COP9 SIGNALOSOME COMPLEX SUBUNIT 1"/>
    <property type="match status" value="1"/>
</dbReference>
<accession>A0A1Y2BK98</accession>
<dbReference type="InterPro" id="IPR000717">
    <property type="entry name" value="PCI_dom"/>
</dbReference>
<dbReference type="PANTHER" id="PTHR14145">
    <property type="entry name" value="26S PROTESOME SUBUNIT 6"/>
    <property type="match status" value="1"/>
</dbReference>
<dbReference type="InterPro" id="IPR019585">
    <property type="entry name" value="Rpn7/CSN1"/>
</dbReference>
<evidence type="ECO:0000256" key="2">
    <source>
        <dbReference type="ARBA" id="ARBA00004496"/>
    </source>
</evidence>